<feature type="domain" description="Velvet" evidence="6">
    <location>
        <begin position="40"/>
        <end position="305"/>
    </location>
</feature>
<sequence>MASGLNPHHRQTAGTDQTRIGLEAPNIGDPMTFAMGQFAGRTIRVELEELQKAESGRKYAKVDRRPLDPPPAVLLRLFETDPQPRNWERELLYEDVLNVGLMCTVDLFPVPESFYDASSAASQSPEPSSSSHDLDSSGRHHLYQPLTYFPLHPYMSMEASGSSQTPVMPFQIPRRQPMLANVHSSDPPTDVAFRIGNHLVTESSKLTPALVGEKFAEPTLVDYKGRKCLVFVFGDLAVRREGVFILRYRAFDIFSGINGSPHSPVLAELYGGPFKVYSTREFPGLEPSTDLTKNLSKYGVRVTLRDAERKSKKRNKSDE</sequence>
<gene>
    <name evidence="7" type="ORF">CVT25_013512</name>
</gene>
<dbReference type="InParanoid" id="A0A409XSL8"/>
<evidence type="ECO:0000256" key="3">
    <source>
        <dbReference type="ARBA" id="ARBA00023163"/>
    </source>
</evidence>
<dbReference type="AlphaFoldDB" id="A0A409XSL8"/>
<reference evidence="7 8" key="1">
    <citation type="journal article" date="2018" name="Evol. Lett.">
        <title>Horizontal gene cluster transfer increased hallucinogenic mushroom diversity.</title>
        <authorList>
            <person name="Reynolds H.T."/>
            <person name="Vijayakumar V."/>
            <person name="Gluck-Thaler E."/>
            <person name="Korotkin H.B."/>
            <person name="Matheny P.B."/>
            <person name="Slot J.C."/>
        </authorList>
    </citation>
    <scope>NUCLEOTIDE SEQUENCE [LARGE SCALE GENOMIC DNA]</scope>
    <source>
        <strain evidence="7 8">2631</strain>
    </source>
</reference>
<keyword evidence="8" id="KW-1185">Reference proteome</keyword>
<feature type="region of interest" description="Disordered" evidence="5">
    <location>
        <begin position="117"/>
        <end position="137"/>
    </location>
</feature>
<protein>
    <recommendedName>
        <fullName evidence="6">Velvet domain-containing protein</fullName>
    </recommendedName>
</protein>
<organism evidence="7 8">
    <name type="scientific">Psilocybe cyanescens</name>
    <dbReference type="NCBI Taxonomy" id="93625"/>
    <lineage>
        <taxon>Eukaryota</taxon>
        <taxon>Fungi</taxon>
        <taxon>Dikarya</taxon>
        <taxon>Basidiomycota</taxon>
        <taxon>Agaricomycotina</taxon>
        <taxon>Agaricomycetes</taxon>
        <taxon>Agaricomycetidae</taxon>
        <taxon>Agaricales</taxon>
        <taxon>Agaricineae</taxon>
        <taxon>Strophariaceae</taxon>
        <taxon>Psilocybe</taxon>
    </lineage>
</organism>
<dbReference type="GO" id="GO:0005634">
    <property type="term" value="C:nucleus"/>
    <property type="evidence" value="ECO:0007669"/>
    <property type="project" value="UniProtKB-SubCell"/>
</dbReference>
<keyword evidence="3" id="KW-0804">Transcription</keyword>
<comment type="caution">
    <text evidence="7">The sequence shown here is derived from an EMBL/GenBank/DDBJ whole genome shotgun (WGS) entry which is preliminary data.</text>
</comment>
<dbReference type="InterPro" id="IPR037525">
    <property type="entry name" value="Velvet_dom"/>
</dbReference>
<dbReference type="EMBL" id="NHYD01000598">
    <property type="protein sequence ID" value="PPQ93803.1"/>
    <property type="molecule type" value="Genomic_DNA"/>
</dbReference>
<accession>A0A409XSL8</accession>
<evidence type="ECO:0000256" key="1">
    <source>
        <dbReference type="ARBA" id="ARBA00004123"/>
    </source>
</evidence>
<evidence type="ECO:0000313" key="8">
    <source>
        <dbReference type="Proteomes" id="UP000283269"/>
    </source>
</evidence>
<dbReference type="OrthoDB" id="5599552at2759"/>
<feature type="compositionally biased region" description="Low complexity" evidence="5">
    <location>
        <begin position="117"/>
        <end position="131"/>
    </location>
</feature>
<dbReference type="InterPro" id="IPR021740">
    <property type="entry name" value="Velvet"/>
</dbReference>
<evidence type="ECO:0000256" key="5">
    <source>
        <dbReference type="SAM" id="MobiDB-lite"/>
    </source>
</evidence>
<dbReference type="InterPro" id="IPR038491">
    <property type="entry name" value="Velvet_dom_sf"/>
</dbReference>
<comment type="subcellular location">
    <subcellularLocation>
        <location evidence="1">Nucleus</location>
    </subcellularLocation>
</comment>
<evidence type="ECO:0000259" key="6">
    <source>
        <dbReference type="PROSITE" id="PS51821"/>
    </source>
</evidence>
<proteinExistence type="predicted"/>
<evidence type="ECO:0000256" key="4">
    <source>
        <dbReference type="ARBA" id="ARBA00023242"/>
    </source>
</evidence>
<feature type="region of interest" description="Disordered" evidence="5">
    <location>
        <begin position="1"/>
        <end position="23"/>
    </location>
</feature>
<dbReference type="PANTHER" id="PTHR33572:SF3">
    <property type="entry name" value="VELVET COMPLEX SUBUNIT B"/>
    <property type="match status" value="1"/>
</dbReference>
<dbReference type="Pfam" id="PF11754">
    <property type="entry name" value="Velvet"/>
    <property type="match status" value="1"/>
</dbReference>
<name>A0A409XSL8_PSICY</name>
<keyword evidence="2" id="KW-0805">Transcription regulation</keyword>
<dbReference type="Gene3D" id="2.60.40.3960">
    <property type="entry name" value="Velvet domain"/>
    <property type="match status" value="1"/>
</dbReference>
<dbReference type="PANTHER" id="PTHR33572">
    <property type="entry name" value="SPORE DEVELOPMENT REGULATOR VOSA"/>
    <property type="match status" value="1"/>
</dbReference>
<dbReference type="Proteomes" id="UP000283269">
    <property type="component" value="Unassembled WGS sequence"/>
</dbReference>
<keyword evidence="4" id="KW-0539">Nucleus</keyword>
<evidence type="ECO:0000313" key="7">
    <source>
        <dbReference type="EMBL" id="PPQ93803.1"/>
    </source>
</evidence>
<dbReference type="PROSITE" id="PS51821">
    <property type="entry name" value="VELVET"/>
    <property type="match status" value="1"/>
</dbReference>
<dbReference type="STRING" id="93625.A0A409XSL8"/>
<evidence type="ECO:0000256" key="2">
    <source>
        <dbReference type="ARBA" id="ARBA00023015"/>
    </source>
</evidence>